<dbReference type="InterPro" id="IPR011078">
    <property type="entry name" value="PyrdxlP_homeostasis"/>
</dbReference>
<name>A0A9D1MND5_9FIRM</name>
<protein>
    <recommendedName>
        <fullName evidence="2">Pyridoxal phosphate homeostasis protein</fullName>
        <shortName evidence="2">PLP homeostasis protein</shortName>
    </recommendedName>
</protein>
<comment type="function">
    <text evidence="2">Pyridoxal 5'-phosphate (PLP)-binding protein, which is involved in PLP homeostasis.</text>
</comment>
<dbReference type="EMBL" id="DVNI01000003">
    <property type="protein sequence ID" value="HIU63459.1"/>
    <property type="molecule type" value="Genomic_DNA"/>
</dbReference>
<dbReference type="Proteomes" id="UP000824099">
    <property type="component" value="Unassembled WGS sequence"/>
</dbReference>
<dbReference type="PIRSF" id="PIRSF004848">
    <property type="entry name" value="YBL036c_PLPDEIII"/>
    <property type="match status" value="1"/>
</dbReference>
<dbReference type="HAMAP" id="MF_02087">
    <property type="entry name" value="PLP_homeostasis"/>
    <property type="match status" value="1"/>
</dbReference>
<dbReference type="PANTHER" id="PTHR10146">
    <property type="entry name" value="PROLINE SYNTHETASE CO-TRANSCRIBED BACTERIAL HOMOLOG PROTEIN"/>
    <property type="match status" value="1"/>
</dbReference>
<dbReference type="FunFam" id="3.20.20.10:FF:000018">
    <property type="entry name" value="Pyridoxal phosphate homeostasis protein"/>
    <property type="match status" value="1"/>
</dbReference>
<comment type="cofactor">
    <cofactor evidence="3">
        <name>pyridoxal 5'-phosphate</name>
        <dbReference type="ChEBI" id="CHEBI:597326"/>
    </cofactor>
</comment>
<reference evidence="6" key="1">
    <citation type="submission" date="2020-10" db="EMBL/GenBank/DDBJ databases">
        <authorList>
            <person name="Gilroy R."/>
        </authorList>
    </citation>
    <scope>NUCLEOTIDE SEQUENCE</scope>
    <source>
        <strain evidence="6">CHK160-1198</strain>
    </source>
</reference>
<dbReference type="CDD" id="cd00635">
    <property type="entry name" value="PLPDE_III_YBL036c_like"/>
    <property type="match status" value="1"/>
</dbReference>
<feature type="modified residue" description="N6-(pyridoxal phosphate)lysine" evidence="2 3">
    <location>
        <position position="37"/>
    </location>
</feature>
<evidence type="ECO:0000256" key="2">
    <source>
        <dbReference type="HAMAP-Rule" id="MF_02087"/>
    </source>
</evidence>
<dbReference type="AlphaFoldDB" id="A0A9D1MND5"/>
<comment type="similarity">
    <text evidence="2 4">Belongs to the pyridoxal phosphate-binding protein YggS/PROSC family.</text>
</comment>
<dbReference type="Gene3D" id="3.20.20.10">
    <property type="entry name" value="Alanine racemase"/>
    <property type="match status" value="1"/>
</dbReference>
<evidence type="ECO:0000256" key="1">
    <source>
        <dbReference type="ARBA" id="ARBA00022898"/>
    </source>
</evidence>
<evidence type="ECO:0000256" key="4">
    <source>
        <dbReference type="RuleBase" id="RU004514"/>
    </source>
</evidence>
<sequence>MIRDNILAVRKRIDAAITKRSEAKITGNNVTLVAVTKNHDVSVIHEVASLGILNIGENKVQEAFAKKNISEAHNTIWHLLGHLQTNKVKQAVNIFDVIESVDSQKVMQAINKAAHNLDKVQDVLLQINLTGEEQKSGFSIEEYEDILPLLATYDHIKVRGLMIIAQQTERVEETRITFKKGYELFCSLQAKVGKQVDMLSMGMTHDYWVAVEEGANYVRIGTAIFGARDYSK</sequence>
<reference evidence="6" key="2">
    <citation type="journal article" date="2021" name="PeerJ">
        <title>Extensive microbial diversity within the chicken gut microbiome revealed by metagenomics and culture.</title>
        <authorList>
            <person name="Gilroy R."/>
            <person name="Ravi A."/>
            <person name="Getino M."/>
            <person name="Pursley I."/>
            <person name="Horton D.L."/>
            <person name="Alikhan N.F."/>
            <person name="Baker D."/>
            <person name="Gharbi K."/>
            <person name="Hall N."/>
            <person name="Watson M."/>
            <person name="Adriaenssens E.M."/>
            <person name="Foster-Nyarko E."/>
            <person name="Jarju S."/>
            <person name="Secka A."/>
            <person name="Antonio M."/>
            <person name="Oren A."/>
            <person name="Chaudhuri R.R."/>
            <person name="La Ragione R."/>
            <person name="Hildebrand F."/>
            <person name="Pallen M.J."/>
        </authorList>
    </citation>
    <scope>NUCLEOTIDE SEQUENCE</scope>
    <source>
        <strain evidence="6">CHK160-1198</strain>
    </source>
</reference>
<evidence type="ECO:0000313" key="7">
    <source>
        <dbReference type="Proteomes" id="UP000824099"/>
    </source>
</evidence>
<dbReference type="Pfam" id="PF01168">
    <property type="entry name" value="Ala_racemase_N"/>
    <property type="match status" value="1"/>
</dbReference>
<evidence type="ECO:0000313" key="6">
    <source>
        <dbReference type="EMBL" id="HIU63459.1"/>
    </source>
</evidence>
<feature type="domain" description="Alanine racemase N-terminal" evidence="5">
    <location>
        <begin position="26"/>
        <end position="228"/>
    </location>
</feature>
<proteinExistence type="inferred from homology"/>
<dbReference type="PANTHER" id="PTHR10146:SF14">
    <property type="entry name" value="PYRIDOXAL PHOSPHATE HOMEOSTASIS PROTEIN"/>
    <property type="match status" value="1"/>
</dbReference>
<gene>
    <name evidence="6" type="ORF">IAB06_00245</name>
</gene>
<organism evidence="6 7">
    <name type="scientific">Candidatus Avacidaminococcus intestinavium</name>
    <dbReference type="NCBI Taxonomy" id="2840684"/>
    <lineage>
        <taxon>Bacteria</taxon>
        <taxon>Bacillati</taxon>
        <taxon>Bacillota</taxon>
        <taxon>Negativicutes</taxon>
        <taxon>Acidaminococcales</taxon>
        <taxon>Acidaminococcaceae</taxon>
        <taxon>Acidaminococcaceae incertae sedis</taxon>
        <taxon>Candidatus Avacidaminococcus</taxon>
    </lineage>
</organism>
<comment type="caution">
    <text evidence="6">The sequence shown here is derived from an EMBL/GenBank/DDBJ whole genome shotgun (WGS) entry which is preliminary data.</text>
</comment>
<dbReference type="GO" id="GO:0030170">
    <property type="term" value="F:pyridoxal phosphate binding"/>
    <property type="evidence" value="ECO:0007669"/>
    <property type="project" value="UniProtKB-UniRule"/>
</dbReference>
<dbReference type="NCBIfam" id="TIGR00044">
    <property type="entry name" value="YggS family pyridoxal phosphate-dependent enzyme"/>
    <property type="match status" value="1"/>
</dbReference>
<dbReference type="InterPro" id="IPR029066">
    <property type="entry name" value="PLP-binding_barrel"/>
</dbReference>
<evidence type="ECO:0000256" key="3">
    <source>
        <dbReference type="PIRSR" id="PIRSR004848-1"/>
    </source>
</evidence>
<dbReference type="InterPro" id="IPR001608">
    <property type="entry name" value="Ala_racemase_N"/>
</dbReference>
<accession>A0A9D1MND5</accession>
<evidence type="ECO:0000259" key="5">
    <source>
        <dbReference type="Pfam" id="PF01168"/>
    </source>
</evidence>
<keyword evidence="1 2" id="KW-0663">Pyridoxal phosphate</keyword>
<dbReference type="SUPFAM" id="SSF51419">
    <property type="entry name" value="PLP-binding barrel"/>
    <property type="match status" value="1"/>
</dbReference>